<dbReference type="Proteomes" id="UP001358193">
    <property type="component" value="Segment"/>
</dbReference>
<name>A0ABZ0Z3F7_9CAUD</name>
<evidence type="ECO:0000313" key="1">
    <source>
        <dbReference type="EMBL" id="WQJ53693.1"/>
    </source>
</evidence>
<sequence length="105" mass="12206">MKTIIVTSTDEESRKMYDTVHKIEKYTDKQIKDAVICTRYCDRSNYSIVCAEMKEATKINDFDLFLVGIPYGFCEVETLKTINKARTLTIEDTDIDSARNYILMQ</sequence>
<proteinExistence type="predicted"/>
<accession>A0ABZ0Z3F7</accession>
<evidence type="ECO:0008006" key="3">
    <source>
        <dbReference type="Google" id="ProtNLM"/>
    </source>
</evidence>
<evidence type="ECO:0000313" key="2">
    <source>
        <dbReference type="Proteomes" id="UP001358193"/>
    </source>
</evidence>
<organism evidence="1 2">
    <name type="scientific">phage Lak_Megaphage_Sonny</name>
    <dbReference type="NCBI Taxonomy" id="3109229"/>
    <lineage>
        <taxon>Viruses</taxon>
        <taxon>Duplodnaviria</taxon>
        <taxon>Heunggongvirae</taxon>
        <taxon>Uroviricota</taxon>
        <taxon>Caudoviricetes</taxon>
        <taxon>Caudoviricetes code 15 clade</taxon>
    </lineage>
</organism>
<reference evidence="1 2" key="1">
    <citation type="submission" date="2023-11" db="EMBL/GenBank/DDBJ databases">
        <authorList>
            <person name="Cook R."/>
            <person name="Crisci M."/>
            <person name="Pye H."/>
            <person name="Adriaenssens E."/>
            <person name="Santini J."/>
        </authorList>
    </citation>
    <scope>NUCLEOTIDE SEQUENCE [LARGE SCALE GENOMIC DNA]</scope>
    <source>
        <strain evidence="1">Lak_Megaphage_Sonny</strain>
    </source>
</reference>
<dbReference type="EMBL" id="OR769223">
    <property type="protein sequence ID" value="WQJ53693.1"/>
    <property type="molecule type" value="Genomic_DNA"/>
</dbReference>
<keyword evidence="2" id="KW-1185">Reference proteome</keyword>
<protein>
    <recommendedName>
        <fullName evidence="3">DUF4062 domain-containing protein</fullName>
    </recommendedName>
</protein>